<keyword evidence="3" id="KW-1185">Reference proteome</keyword>
<comment type="caution">
    <text evidence="2">The sequence shown here is derived from an EMBL/GenBank/DDBJ whole genome shotgun (WGS) entry which is preliminary data.</text>
</comment>
<feature type="compositionally biased region" description="Basic and acidic residues" evidence="1">
    <location>
        <begin position="21"/>
        <end position="56"/>
    </location>
</feature>
<name>A0ABY2GV56_9HYPO</name>
<reference evidence="2 3" key="1">
    <citation type="submission" date="2018-01" db="EMBL/GenBank/DDBJ databases">
        <title>Genome characterization of the sugarcane-associated fungus Trichoderma ghanense CCMA-1212 and their application in lignocelulose bioconversion.</title>
        <authorList>
            <person name="Steindorff A.S."/>
            <person name="Mendes T.D."/>
            <person name="Vilela E.S.D."/>
            <person name="Rodrigues D.S."/>
            <person name="Formighieri E.F."/>
            <person name="Melo I.S."/>
            <person name="Favaro L.C.L."/>
        </authorList>
    </citation>
    <scope>NUCLEOTIDE SEQUENCE [LARGE SCALE GENOMIC DNA]</scope>
    <source>
        <strain evidence="2 3">CCMA-1212</strain>
    </source>
</reference>
<proteinExistence type="predicted"/>
<dbReference type="RefSeq" id="XP_073555311.1">
    <property type="nucleotide sequence ID" value="XM_073706300.1"/>
</dbReference>
<evidence type="ECO:0000313" key="3">
    <source>
        <dbReference type="Proteomes" id="UP001642720"/>
    </source>
</evidence>
<accession>A0ABY2GV56</accession>
<dbReference type="Proteomes" id="UP001642720">
    <property type="component" value="Unassembled WGS sequence"/>
</dbReference>
<organism evidence="2 3">
    <name type="scientific">Trichoderma ghanense</name>
    <dbReference type="NCBI Taxonomy" id="65468"/>
    <lineage>
        <taxon>Eukaryota</taxon>
        <taxon>Fungi</taxon>
        <taxon>Dikarya</taxon>
        <taxon>Ascomycota</taxon>
        <taxon>Pezizomycotina</taxon>
        <taxon>Sordariomycetes</taxon>
        <taxon>Hypocreomycetidae</taxon>
        <taxon>Hypocreales</taxon>
        <taxon>Hypocreaceae</taxon>
        <taxon>Trichoderma</taxon>
    </lineage>
</organism>
<feature type="compositionally biased region" description="Polar residues" evidence="1">
    <location>
        <begin position="60"/>
        <end position="75"/>
    </location>
</feature>
<evidence type="ECO:0000256" key="1">
    <source>
        <dbReference type="SAM" id="MobiDB-lite"/>
    </source>
</evidence>
<protein>
    <submittedName>
        <fullName evidence="2">Uncharacterized protein</fullName>
    </submittedName>
</protein>
<sequence>MRRDEKSCLVSVSLRRQRAPKTTDSDISERLDRMDTERPKVRDGDLPLDLREREDLSMMPSPSSELQSSRLPTQN</sequence>
<dbReference type="GeneID" id="300580750"/>
<evidence type="ECO:0000313" key="2">
    <source>
        <dbReference type="EMBL" id="TFA99109.1"/>
    </source>
</evidence>
<feature type="region of interest" description="Disordered" evidence="1">
    <location>
        <begin position="1"/>
        <end position="75"/>
    </location>
</feature>
<gene>
    <name evidence="2" type="ORF">CCMA1212_009207</name>
</gene>
<dbReference type="EMBL" id="PPTA01000016">
    <property type="protein sequence ID" value="TFA99109.1"/>
    <property type="molecule type" value="Genomic_DNA"/>
</dbReference>